<dbReference type="AlphaFoldDB" id="A0A316A217"/>
<gene>
    <name evidence="1" type="ORF">SAMN05216529_102407</name>
</gene>
<reference evidence="2" key="1">
    <citation type="submission" date="2017-07" db="EMBL/GenBank/DDBJ databases">
        <authorList>
            <person name="Varghese N."/>
            <person name="Submissions S."/>
        </authorList>
    </citation>
    <scope>NUCLEOTIDE SEQUENCE [LARGE SCALE GENOMIC DNA]</scope>
    <source>
        <strain evidence="2">NLAE-zl-C134</strain>
    </source>
</reference>
<dbReference type="Proteomes" id="UP000254051">
    <property type="component" value="Unassembled WGS sequence"/>
</dbReference>
<evidence type="ECO:0000313" key="1">
    <source>
        <dbReference type="EMBL" id="SUQ13189.1"/>
    </source>
</evidence>
<keyword evidence="2" id="KW-1185">Reference proteome</keyword>
<evidence type="ECO:0000313" key="2">
    <source>
        <dbReference type="Proteomes" id="UP000254051"/>
    </source>
</evidence>
<protein>
    <submittedName>
        <fullName evidence="1">Uncharacterized protein</fullName>
    </submittedName>
</protein>
<sequence length="43" mass="4950">MILSVVTYAQKIRAFITNNIQKLGLLGEKRNKQLTIMLEKSIM</sequence>
<accession>A0A316A217</accession>
<proteinExistence type="predicted"/>
<name>A0A316A217_9FIRM</name>
<dbReference type="EMBL" id="UHJJ01000002">
    <property type="protein sequence ID" value="SUQ13189.1"/>
    <property type="molecule type" value="Genomic_DNA"/>
</dbReference>
<organism evidence="1 2">
    <name type="scientific">Faecalicatena contorta</name>
    <dbReference type="NCBI Taxonomy" id="39482"/>
    <lineage>
        <taxon>Bacteria</taxon>
        <taxon>Bacillati</taxon>
        <taxon>Bacillota</taxon>
        <taxon>Clostridia</taxon>
        <taxon>Lachnospirales</taxon>
        <taxon>Lachnospiraceae</taxon>
        <taxon>Faecalicatena</taxon>
    </lineage>
</organism>